<protein>
    <submittedName>
        <fullName evidence="1">Uncharacterized protein</fullName>
    </submittedName>
</protein>
<reference evidence="1" key="1">
    <citation type="submission" date="2023-07" db="EMBL/GenBank/DDBJ databases">
        <authorList>
            <person name="Pelsma A.J. K."/>
        </authorList>
    </citation>
    <scope>NUCLEOTIDE SEQUENCE</scope>
</reference>
<dbReference type="EMBL" id="OY288114">
    <property type="protein sequence ID" value="CAJ0866426.1"/>
    <property type="molecule type" value="Genomic_DNA"/>
</dbReference>
<gene>
    <name evidence="1" type="ORF">AMST5_01858</name>
</gene>
<evidence type="ECO:0000313" key="1">
    <source>
        <dbReference type="EMBL" id="CAJ0866426.1"/>
    </source>
</evidence>
<name>A0AA48M0V2_9ZZZZ</name>
<sequence length="111" mass="12378">MSDSHDEDLIDDADEREQMTAAIVAGLFGEADLKALLSKAPYEDPEALFTDLHTSAVDIFLKLGEEDRTELIGDLFAELNWNYIVNLLLNDASDAGLYKEGETQLLKERES</sequence>
<dbReference type="AlphaFoldDB" id="A0AA48M0V2"/>
<proteinExistence type="predicted"/>
<accession>A0AA48M0V2</accession>
<organism evidence="1">
    <name type="scientific">freshwater sediment metagenome</name>
    <dbReference type="NCBI Taxonomy" id="556182"/>
    <lineage>
        <taxon>unclassified sequences</taxon>
        <taxon>metagenomes</taxon>
        <taxon>ecological metagenomes</taxon>
    </lineage>
</organism>